<evidence type="ECO:0000256" key="2">
    <source>
        <dbReference type="SAM" id="Phobius"/>
    </source>
</evidence>
<sequence length="600" mass="65683">MTRLPSLCLLMALSVSWSLAAPTKGMIEVAIGEPHEIPVPINVNITGPIEEPLPSWMVKDYDMLKMIAPPDALPSYLVVMGQVTMEIKVKENEPTGCASDEWADLLVDGAPLEHWDTIKELEKNVDISMSNIRVVPRSYANVYRQTNEVNDKGTEQTVIIVKMDCGQSVNPIIEMMYELFPESDHQISMSHGSILSRSVRNEDANSILSSFGEGSTDEPEREELHLKNETTTIASTTTTRQTRSTSVAIVPIKAIRCKQGSYCLGELEDKTFLGPDGGVHSFNLTIEHLNGAGGVDPWVMREGKRRSIGVIPLVAGEHTFRLSGTDKGTRKLTAPFSIFVDHDEPKNHQFKMTMHSLPHEPEMLHTTLVKLANVLRRNVDEIKVANVTRLDGSAAIVTYWNTSLPTTSCPVKEVSQFLRGLHRGDEVAHEFAKAFANKPTIHPARIEVEWMGKCEAAAAEEVKTAGGVGGSKGEEPLAEETEGSLSTLITVVCLLALLFALLILIVCCVACKKSKTHKTGVNEYMSKGTPVVFPDEVEDEHEDVPATAPMLVKEERPPLRVSEHSNPLYKPPPPLASTAASPRPSAAPSAHKLPPPYVPP</sequence>
<keyword evidence="2" id="KW-0472">Membrane</keyword>
<dbReference type="PANTHER" id="PTHR21559">
    <property type="entry name" value="DYSTROGLYCAN-RELATED"/>
    <property type="match status" value="1"/>
</dbReference>
<dbReference type="GO" id="GO:0042383">
    <property type="term" value="C:sarcolemma"/>
    <property type="evidence" value="ECO:0007669"/>
    <property type="project" value="TreeGrafter"/>
</dbReference>
<accession>A0AAN5CQG9</accession>
<dbReference type="InterPro" id="IPR008465">
    <property type="entry name" value="DAG1_C"/>
</dbReference>
<dbReference type="EMBL" id="BTRK01000004">
    <property type="protein sequence ID" value="GMR48562.1"/>
    <property type="molecule type" value="Genomic_DNA"/>
</dbReference>
<evidence type="ECO:0000313" key="6">
    <source>
        <dbReference type="Proteomes" id="UP001328107"/>
    </source>
</evidence>
<evidence type="ECO:0000313" key="5">
    <source>
        <dbReference type="EMBL" id="GMR48562.1"/>
    </source>
</evidence>
<evidence type="ECO:0000259" key="4">
    <source>
        <dbReference type="PROSITE" id="PS51699"/>
    </source>
</evidence>
<protein>
    <recommendedName>
        <fullName evidence="4">Peptidase S72 domain-containing protein</fullName>
    </recommendedName>
</protein>
<comment type="caution">
    <text evidence="5">The sequence shown here is derived from an EMBL/GenBank/DDBJ whole genome shotgun (WGS) entry which is preliminary data.</text>
</comment>
<dbReference type="GO" id="GO:0021675">
    <property type="term" value="P:nerve development"/>
    <property type="evidence" value="ECO:0007669"/>
    <property type="project" value="TreeGrafter"/>
</dbReference>
<gene>
    <name evidence="5" type="ORF">PMAYCL1PPCAC_18757</name>
</gene>
<feature type="compositionally biased region" description="Basic and acidic residues" evidence="1">
    <location>
        <begin position="552"/>
        <end position="563"/>
    </location>
</feature>
<evidence type="ECO:0000256" key="1">
    <source>
        <dbReference type="SAM" id="MobiDB-lite"/>
    </source>
</evidence>
<feature type="signal peptide" evidence="3">
    <location>
        <begin position="1"/>
        <end position="20"/>
    </location>
</feature>
<organism evidence="5 6">
    <name type="scientific">Pristionchus mayeri</name>
    <dbReference type="NCBI Taxonomy" id="1317129"/>
    <lineage>
        <taxon>Eukaryota</taxon>
        <taxon>Metazoa</taxon>
        <taxon>Ecdysozoa</taxon>
        <taxon>Nematoda</taxon>
        <taxon>Chromadorea</taxon>
        <taxon>Rhabditida</taxon>
        <taxon>Rhabditina</taxon>
        <taxon>Diplogasteromorpha</taxon>
        <taxon>Diplogasteroidea</taxon>
        <taxon>Neodiplogasteridae</taxon>
        <taxon>Pristionchus</taxon>
    </lineage>
</organism>
<dbReference type="Proteomes" id="UP001328107">
    <property type="component" value="Unassembled WGS sequence"/>
</dbReference>
<feature type="transmembrane region" description="Helical" evidence="2">
    <location>
        <begin position="488"/>
        <end position="511"/>
    </location>
</feature>
<feature type="chain" id="PRO_5042942671" description="Peptidase S72 domain-containing protein" evidence="3">
    <location>
        <begin position="21"/>
        <end position="600"/>
    </location>
</feature>
<dbReference type="GO" id="GO:0016011">
    <property type="term" value="C:dystroglycan complex"/>
    <property type="evidence" value="ECO:0007669"/>
    <property type="project" value="TreeGrafter"/>
</dbReference>
<evidence type="ECO:0000256" key="3">
    <source>
        <dbReference type="SAM" id="SignalP"/>
    </source>
</evidence>
<keyword evidence="6" id="KW-1185">Reference proteome</keyword>
<dbReference type="AlphaFoldDB" id="A0AAN5CQG9"/>
<proteinExistence type="predicted"/>
<dbReference type="GO" id="GO:0043236">
    <property type="term" value="F:laminin binding"/>
    <property type="evidence" value="ECO:0007669"/>
    <property type="project" value="TreeGrafter"/>
</dbReference>
<reference evidence="6" key="1">
    <citation type="submission" date="2022-10" db="EMBL/GenBank/DDBJ databases">
        <title>Genome assembly of Pristionchus species.</title>
        <authorList>
            <person name="Yoshida K."/>
            <person name="Sommer R.J."/>
        </authorList>
    </citation>
    <scope>NUCLEOTIDE SEQUENCE [LARGE SCALE GENOMIC DNA]</scope>
    <source>
        <strain evidence="6">RS5460</strain>
    </source>
</reference>
<keyword evidence="2" id="KW-1133">Transmembrane helix</keyword>
<dbReference type="GO" id="GO:0007411">
    <property type="term" value="P:axon guidance"/>
    <property type="evidence" value="ECO:0007669"/>
    <property type="project" value="TreeGrafter"/>
</dbReference>
<keyword evidence="2" id="KW-0812">Transmembrane</keyword>
<feature type="compositionally biased region" description="Low complexity" evidence="1">
    <location>
        <begin position="576"/>
        <end position="590"/>
    </location>
</feature>
<dbReference type="PROSITE" id="PS51699">
    <property type="entry name" value="SEA_DG"/>
    <property type="match status" value="1"/>
</dbReference>
<keyword evidence="3" id="KW-0732">Signal</keyword>
<dbReference type="Pfam" id="PF05454">
    <property type="entry name" value="DAG1"/>
    <property type="match status" value="1"/>
</dbReference>
<name>A0AAN5CQG9_9BILA</name>
<dbReference type="GO" id="GO:0002009">
    <property type="term" value="P:morphogenesis of an epithelium"/>
    <property type="evidence" value="ECO:0007669"/>
    <property type="project" value="TreeGrafter"/>
</dbReference>
<feature type="region of interest" description="Disordered" evidence="1">
    <location>
        <begin position="538"/>
        <end position="600"/>
    </location>
</feature>
<dbReference type="InterPro" id="IPR030398">
    <property type="entry name" value="SEA_DG_dom"/>
</dbReference>
<feature type="domain" description="Peptidase S72" evidence="4">
    <location>
        <begin position="331"/>
        <end position="453"/>
    </location>
</feature>
<dbReference type="PANTHER" id="PTHR21559:SF21">
    <property type="entry name" value="DYSTROGLYCAN 1"/>
    <property type="match status" value="1"/>
</dbReference>